<evidence type="ECO:0000313" key="5">
    <source>
        <dbReference type="Proteomes" id="UP000789739"/>
    </source>
</evidence>
<evidence type="ECO:0000259" key="2">
    <source>
        <dbReference type="PROSITE" id="PS50821"/>
    </source>
</evidence>
<dbReference type="EMBL" id="CAJVPI010000977">
    <property type="protein sequence ID" value="CAG8586291.1"/>
    <property type="molecule type" value="Genomic_DNA"/>
</dbReference>
<dbReference type="CDD" id="cd02846">
    <property type="entry name" value="PAZ_argonaute_like"/>
    <property type="match status" value="1"/>
</dbReference>
<dbReference type="Gene3D" id="3.30.420.10">
    <property type="entry name" value="Ribonuclease H-like superfamily/Ribonuclease H"/>
    <property type="match status" value="1"/>
</dbReference>
<dbReference type="CDD" id="cd04657">
    <property type="entry name" value="Piwi_ago-like"/>
    <property type="match status" value="1"/>
</dbReference>
<dbReference type="InterPro" id="IPR032474">
    <property type="entry name" value="Argonaute_N"/>
</dbReference>
<dbReference type="Pfam" id="PF02171">
    <property type="entry name" value="Piwi"/>
    <property type="match status" value="1"/>
</dbReference>
<evidence type="ECO:0000256" key="1">
    <source>
        <dbReference type="SAM" id="MobiDB-lite"/>
    </source>
</evidence>
<organism evidence="4 5">
    <name type="scientific">Paraglomus brasilianum</name>
    <dbReference type="NCBI Taxonomy" id="144538"/>
    <lineage>
        <taxon>Eukaryota</taxon>
        <taxon>Fungi</taxon>
        <taxon>Fungi incertae sedis</taxon>
        <taxon>Mucoromycota</taxon>
        <taxon>Glomeromycotina</taxon>
        <taxon>Glomeromycetes</taxon>
        <taxon>Paraglomerales</taxon>
        <taxon>Paraglomeraceae</taxon>
        <taxon>Paraglomus</taxon>
    </lineage>
</organism>
<dbReference type="PROSITE" id="PS50822">
    <property type="entry name" value="PIWI"/>
    <property type="match status" value="1"/>
</dbReference>
<dbReference type="SMART" id="SM00950">
    <property type="entry name" value="Piwi"/>
    <property type="match status" value="1"/>
</dbReference>
<evidence type="ECO:0000259" key="3">
    <source>
        <dbReference type="PROSITE" id="PS50822"/>
    </source>
</evidence>
<dbReference type="PANTHER" id="PTHR22891">
    <property type="entry name" value="EUKARYOTIC TRANSLATION INITIATION FACTOR 2C"/>
    <property type="match status" value="1"/>
</dbReference>
<dbReference type="Proteomes" id="UP000789739">
    <property type="component" value="Unassembled WGS sequence"/>
</dbReference>
<accession>A0A9N9G5H6</accession>
<dbReference type="Pfam" id="PF16486">
    <property type="entry name" value="ArgoN"/>
    <property type="match status" value="1"/>
</dbReference>
<dbReference type="InterPro" id="IPR003100">
    <property type="entry name" value="PAZ_dom"/>
</dbReference>
<proteinExistence type="predicted"/>
<dbReference type="Gene3D" id="2.170.260.10">
    <property type="entry name" value="paz domain"/>
    <property type="match status" value="1"/>
</dbReference>
<dbReference type="InterPro" id="IPR036397">
    <property type="entry name" value="RNaseH_sf"/>
</dbReference>
<dbReference type="InterPro" id="IPR036085">
    <property type="entry name" value="PAZ_dom_sf"/>
</dbReference>
<dbReference type="Gene3D" id="3.40.50.2300">
    <property type="match status" value="1"/>
</dbReference>
<dbReference type="InterPro" id="IPR045246">
    <property type="entry name" value="Piwi_ago-like"/>
</dbReference>
<name>A0A9N9G5H6_9GLOM</name>
<keyword evidence="5" id="KW-1185">Reference proteome</keyword>
<reference evidence="4" key="1">
    <citation type="submission" date="2021-06" db="EMBL/GenBank/DDBJ databases">
        <authorList>
            <person name="Kallberg Y."/>
            <person name="Tangrot J."/>
            <person name="Rosling A."/>
        </authorList>
    </citation>
    <scope>NUCLEOTIDE SEQUENCE</scope>
    <source>
        <strain evidence="4">BR232B</strain>
    </source>
</reference>
<evidence type="ECO:0000313" key="4">
    <source>
        <dbReference type="EMBL" id="CAG8586291.1"/>
    </source>
</evidence>
<dbReference type="PROSITE" id="PS50821">
    <property type="entry name" value="PAZ"/>
    <property type="match status" value="1"/>
</dbReference>
<dbReference type="InterPro" id="IPR003165">
    <property type="entry name" value="Piwi"/>
</dbReference>
<dbReference type="OrthoDB" id="10252740at2759"/>
<dbReference type="InterPro" id="IPR014811">
    <property type="entry name" value="ArgoL1"/>
</dbReference>
<dbReference type="GO" id="GO:0003723">
    <property type="term" value="F:RNA binding"/>
    <property type="evidence" value="ECO:0007669"/>
    <property type="project" value="InterPro"/>
</dbReference>
<feature type="domain" description="Piwi" evidence="3">
    <location>
        <begin position="531"/>
        <end position="845"/>
    </location>
</feature>
<dbReference type="SUPFAM" id="SSF53098">
    <property type="entry name" value="Ribonuclease H-like"/>
    <property type="match status" value="1"/>
</dbReference>
<dbReference type="InterPro" id="IPR012337">
    <property type="entry name" value="RNaseH-like_sf"/>
</dbReference>
<gene>
    <name evidence="4" type="ORF">PBRASI_LOCUS6887</name>
</gene>
<dbReference type="SMART" id="SM01163">
    <property type="entry name" value="DUF1785"/>
    <property type="match status" value="1"/>
</dbReference>
<feature type="domain" description="PAZ" evidence="2">
    <location>
        <begin position="239"/>
        <end position="347"/>
    </location>
</feature>
<sequence length="865" mass="99272">MTSELVPYKRPGYGDEGRIGSKDRRTKVLTNMFEIETKNMTFRQYVIEFKRDTSRKGPTEFTGDSAGRRRTRRHVFATFHKLNKEEYFKGVGVAYDGGSNLFTSGKLTLSSNNQINQLVEVENDCEYYVEIRENPSKPTISMDDLKDVLTGENFEWDFFDNLMLNALNAFIQYNPALKFVQYGDSFFLPETKRPLGDGAELLQGYFLSVRPGEGDGRGKLGKVFLNVNVTYTVTFESNDLCTLICKYLNTQTLPDLFRPEIMSLLNKAFRHIRVRPLHRPESGAVHTIKRFHDLPADKTMFPNKEIGREESVKEFFARKYNKKIRTPFVVEDTKGSKYPIECLGVIEGQHYKGRPLSSKQRGEMIKITAKHPTENKQLILNGVHDVLAFSKDEILRKAGIRLNTRMVNVPGRFINTPEVSYSDSSKQGAQIIPKDWDAAWNLRDVKYFKSGESLKSWIAISLTQAVGPEVINKFMKSLARQATIQGMNVNGDSMPPKYIRSRVFEQARNEIIRTVEEAKRAASNRRLDLQLVVFFIDGDKHPMNTKQYNLVKEVMDTHVGILSQCIQSHHVAACKPQYLANVTAKLNLKLNGTNSTVRLPRIDKQRIMIMGADVTHPPPETTDFPSIAAVVASMDQYAARYAERHIPQFKEAKVNSKKTGRGKEEIDDMEELTYQLLCEFVRINKKEPESIIMYRDGISESQFKPLALDKELPSIRRACTRLKANYKPKISYIVVCKRHHNRFYPMDRQDADKKGNVKPGLVVERVITHPYLFNFYLTSHSSLQGTSRPSLYHVLHDENKFEVDELQDFTNKLCYNFQRATRAVSIPAPTYYAHCAAKRARSHFYNGQLGMTKIELAKNYPMYYV</sequence>
<comment type="caution">
    <text evidence="4">The sequence shown here is derived from an EMBL/GenBank/DDBJ whole genome shotgun (WGS) entry which is preliminary data.</text>
</comment>
<dbReference type="Pfam" id="PF08699">
    <property type="entry name" value="ArgoL1"/>
    <property type="match status" value="1"/>
</dbReference>
<dbReference type="SUPFAM" id="SSF101690">
    <property type="entry name" value="PAZ domain"/>
    <property type="match status" value="1"/>
</dbReference>
<protein>
    <submittedName>
        <fullName evidence="4">11756_t:CDS:1</fullName>
    </submittedName>
</protein>
<dbReference type="AlphaFoldDB" id="A0A9N9G5H6"/>
<feature type="region of interest" description="Disordered" evidence="1">
    <location>
        <begin position="1"/>
        <end position="20"/>
    </location>
</feature>